<dbReference type="SUPFAM" id="SSF51445">
    <property type="entry name" value="(Trans)glycosidases"/>
    <property type="match status" value="1"/>
</dbReference>
<dbReference type="FunFam" id="3.20.20.70:FF:000118">
    <property type="entry name" value="Alpha-galactosidase"/>
    <property type="match status" value="1"/>
</dbReference>
<dbReference type="Pfam" id="PF02065">
    <property type="entry name" value="Melibiase"/>
    <property type="match status" value="1"/>
</dbReference>
<evidence type="ECO:0000313" key="10">
    <source>
        <dbReference type="Proteomes" id="UP000580910"/>
    </source>
</evidence>
<dbReference type="GO" id="GO:0016052">
    <property type="term" value="P:carbohydrate catabolic process"/>
    <property type="evidence" value="ECO:0007669"/>
    <property type="project" value="InterPro"/>
</dbReference>
<reference evidence="9 10" key="1">
    <citation type="submission" date="2020-07" db="EMBL/GenBank/DDBJ databases">
        <title>Sequencing the genomes of 1000 actinobacteria strains.</title>
        <authorList>
            <person name="Klenk H.-P."/>
        </authorList>
    </citation>
    <scope>NUCLEOTIDE SEQUENCE [LARGE SCALE GENOMIC DNA]</scope>
    <source>
        <strain evidence="9 10">DSM 21349</strain>
    </source>
</reference>
<evidence type="ECO:0000256" key="5">
    <source>
        <dbReference type="PIRNR" id="PIRNR005536"/>
    </source>
</evidence>
<dbReference type="Proteomes" id="UP000580910">
    <property type="component" value="Unassembled WGS sequence"/>
</dbReference>
<feature type="active site" description="Nucleophile" evidence="6">
    <location>
        <position position="442"/>
    </location>
</feature>
<dbReference type="Gene3D" id="3.20.20.70">
    <property type="entry name" value="Aldolase class I"/>
    <property type="match status" value="1"/>
</dbReference>
<keyword evidence="10" id="KW-1185">Reference proteome</keyword>
<dbReference type="AlphaFoldDB" id="A0A7W3J1G3"/>
<feature type="domain" description="Glycosyl hydrolase family 36 C-terminal" evidence="7">
    <location>
        <begin position="613"/>
        <end position="693"/>
    </location>
</feature>
<evidence type="ECO:0000256" key="3">
    <source>
        <dbReference type="ARBA" id="ARBA00022801"/>
    </source>
</evidence>
<evidence type="ECO:0000256" key="1">
    <source>
        <dbReference type="ARBA" id="ARBA00001255"/>
    </source>
</evidence>
<accession>A0A7W3J1G3</accession>
<feature type="active site" description="Proton donor" evidence="6">
    <location>
        <position position="509"/>
    </location>
</feature>
<comment type="catalytic activity">
    <reaction evidence="1 5">
        <text>Hydrolysis of terminal, non-reducing alpha-D-galactose residues in alpha-D-galactosides, including galactose oligosaccharides, galactomannans and galactolipids.</text>
        <dbReference type="EC" id="3.2.1.22"/>
    </reaction>
</comment>
<evidence type="ECO:0000256" key="4">
    <source>
        <dbReference type="ARBA" id="ARBA00023295"/>
    </source>
</evidence>
<dbReference type="InterPro" id="IPR050985">
    <property type="entry name" value="Alpha-glycosidase_related"/>
</dbReference>
<comment type="similarity">
    <text evidence="5">Belongs to the glycosyl hydrolase.</text>
</comment>
<dbReference type="PANTHER" id="PTHR43053:SF3">
    <property type="entry name" value="ALPHA-GALACTOSIDASE C-RELATED"/>
    <property type="match status" value="1"/>
</dbReference>
<dbReference type="InterPro" id="IPR031704">
    <property type="entry name" value="Glyco_hydro_36_N"/>
</dbReference>
<evidence type="ECO:0000313" key="9">
    <source>
        <dbReference type="EMBL" id="MBA8804546.1"/>
    </source>
</evidence>
<dbReference type="Gene3D" id="2.60.40.1180">
    <property type="entry name" value="Golgi alpha-mannosidase II"/>
    <property type="match status" value="1"/>
</dbReference>
<feature type="domain" description="Glycosyl hydrolase family 36 N-terminal" evidence="8">
    <location>
        <begin position="59"/>
        <end position="251"/>
    </location>
</feature>
<dbReference type="RefSeq" id="WP_182540142.1">
    <property type="nucleotide sequence ID" value="NZ_JACGXA010000001.1"/>
</dbReference>
<organism evidence="9 10">
    <name type="scientific">Nocardioides ginsengisegetis</name>
    <dbReference type="NCBI Taxonomy" id="661491"/>
    <lineage>
        <taxon>Bacteria</taxon>
        <taxon>Bacillati</taxon>
        <taxon>Actinomycetota</taxon>
        <taxon>Actinomycetes</taxon>
        <taxon>Propionibacteriales</taxon>
        <taxon>Nocardioidaceae</taxon>
        <taxon>Nocardioides</taxon>
    </lineage>
</organism>
<evidence type="ECO:0000259" key="8">
    <source>
        <dbReference type="Pfam" id="PF16875"/>
    </source>
</evidence>
<dbReference type="Gene3D" id="2.70.98.60">
    <property type="entry name" value="alpha-galactosidase from lactobacil brevis"/>
    <property type="match status" value="1"/>
</dbReference>
<dbReference type="InterPro" id="IPR013780">
    <property type="entry name" value="Glyco_hydro_b"/>
</dbReference>
<proteinExistence type="inferred from homology"/>
<dbReference type="CDD" id="cd14791">
    <property type="entry name" value="GH36"/>
    <property type="match status" value="1"/>
</dbReference>
<dbReference type="GO" id="GO:0004557">
    <property type="term" value="F:alpha-galactosidase activity"/>
    <property type="evidence" value="ECO:0007669"/>
    <property type="project" value="UniProtKB-UniRule"/>
</dbReference>
<dbReference type="InterPro" id="IPR013785">
    <property type="entry name" value="Aldolase_TIM"/>
</dbReference>
<dbReference type="InterPro" id="IPR031705">
    <property type="entry name" value="Glyco_hydro_36_C"/>
</dbReference>
<sequence>MLFPLGNPSTPGPRTCVEIDTSGEGMPRVLWTGPAADGSARPGGFPVVANGPGMPLLGEQSHGRLTRPHLRGHRLDPAVASAGRSWTTHFEPVSVEAVGDVLAVHATDKDAGLEVLLELESVAGGSLRGRCTVTNTATHAYVVDGLEVVLPVEDHLVEALDFTGRHERERSPQRHTVTDGLWLREGRGGRPGLDAATMVVLGTPGFSGPQGSVLGCHVAWSGNYVLRVERDAATGTTIGGGELLMPGEVVLAEGGHYTSPWVFFGAADDGLDGLAASWHTWQRSLAAHPAHQPVVLNVWEAVFFDHDLHRLSGIADRAARVGVERFVLDDGWFRHRRDDTAGLGDWWVDDAVWPDGLDPLIDHVRELGMEFGLWFEPEMVNPDSDLFREHPDWILSAGPHRAPREHRYQQVLDLTRPEVFDFLFERVSAILSAHPIDYVKWDHNRDLLEAGTGQRGGAPAAHEQALAFHRLLDALAEAHPEVAWESCASGGGRIDLSVLERVQRVWTSDMTDALARQQIQRWSTQLVAPEYLGAHVSSPVSHTTGRTLDLDFRCATGLFGAFGIEWDLTQASEEDLDRLADWITLHQRLRPLLHTGRVVRPESSDPAVLLHGVVAADRSAALVAHVQLDESTHNRGVAVRVPGLDPEASYRLSWEGPVTLRHVSMSAALPQEGPTAGVEVSGQVLVARGFWMPRRMPQTVTLVTVERTGQ</sequence>
<dbReference type="EC" id="3.2.1.22" evidence="2 5"/>
<comment type="caution">
    <text evidence="9">The sequence shown here is derived from an EMBL/GenBank/DDBJ whole genome shotgun (WGS) entry which is preliminary data.</text>
</comment>
<evidence type="ECO:0000256" key="2">
    <source>
        <dbReference type="ARBA" id="ARBA00012755"/>
    </source>
</evidence>
<dbReference type="PRINTS" id="PR00743">
    <property type="entry name" value="GLHYDRLASE36"/>
</dbReference>
<dbReference type="InterPro" id="IPR000111">
    <property type="entry name" value="Glyco_hydro_27/36_CS"/>
</dbReference>
<protein>
    <recommendedName>
        <fullName evidence="2 5">Alpha-galactosidase</fullName>
        <ecNumber evidence="2 5">3.2.1.22</ecNumber>
    </recommendedName>
</protein>
<dbReference type="InterPro" id="IPR038417">
    <property type="entry name" value="Alpga-gal_N_sf"/>
</dbReference>
<evidence type="ECO:0000259" key="7">
    <source>
        <dbReference type="Pfam" id="PF16874"/>
    </source>
</evidence>
<dbReference type="InterPro" id="IPR017853">
    <property type="entry name" value="GH"/>
</dbReference>
<dbReference type="Pfam" id="PF16875">
    <property type="entry name" value="Glyco_hydro_36N"/>
    <property type="match status" value="1"/>
</dbReference>
<dbReference type="InterPro" id="IPR002252">
    <property type="entry name" value="Glyco_hydro_36"/>
</dbReference>
<dbReference type="PROSITE" id="PS00512">
    <property type="entry name" value="ALPHA_GALACTOSIDASE"/>
    <property type="match status" value="1"/>
</dbReference>
<dbReference type="EMBL" id="JACGXA010000001">
    <property type="protein sequence ID" value="MBA8804546.1"/>
    <property type="molecule type" value="Genomic_DNA"/>
</dbReference>
<dbReference type="Pfam" id="PF16874">
    <property type="entry name" value="Glyco_hydro_36C"/>
    <property type="match status" value="1"/>
</dbReference>
<dbReference type="PANTHER" id="PTHR43053">
    <property type="entry name" value="GLYCOSIDASE FAMILY 31"/>
    <property type="match status" value="1"/>
</dbReference>
<dbReference type="PIRSF" id="PIRSF005536">
    <property type="entry name" value="Agal"/>
    <property type="match status" value="1"/>
</dbReference>
<evidence type="ECO:0000256" key="6">
    <source>
        <dbReference type="PIRSR" id="PIRSR005536-1"/>
    </source>
</evidence>
<keyword evidence="3 5" id="KW-0378">Hydrolase</keyword>
<name>A0A7W3J1G3_9ACTN</name>
<keyword evidence="4 5" id="KW-0326">Glycosidase</keyword>
<gene>
    <name evidence="9" type="ORF">FB382_002837</name>
</gene>